<evidence type="ECO:0000313" key="2">
    <source>
        <dbReference type="Proteomes" id="UP000324800"/>
    </source>
</evidence>
<evidence type="ECO:0000313" key="1">
    <source>
        <dbReference type="EMBL" id="KAA6376545.1"/>
    </source>
</evidence>
<dbReference type="AlphaFoldDB" id="A0A5J4V3A7"/>
<comment type="caution">
    <text evidence="1">The sequence shown here is derived from an EMBL/GenBank/DDBJ whole genome shotgun (WGS) entry which is preliminary data.</text>
</comment>
<organism evidence="1 2">
    <name type="scientific">Streblomastix strix</name>
    <dbReference type="NCBI Taxonomy" id="222440"/>
    <lineage>
        <taxon>Eukaryota</taxon>
        <taxon>Metamonada</taxon>
        <taxon>Preaxostyla</taxon>
        <taxon>Oxymonadida</taxon>
        <taxon>Streblomastigidae</taxon>
        <taxon>Streblomastix</taxon>
    </lineage>
</organism>
<dbReference type="Proteomes" id="UP000324800">
    <property type="component" value="Unassembled WGS sequence"/>
</dbReference>
<protein>
    <submittedName>
        <fullName evidence="1">Uncharacterized protein</fullName>
    </submittedName>
</protein>
<proteinExistence type="predicted"/>
<sequence>MKQVPLSCARSTFHIDGDILIRIIIIVELAISKKMKDVVQYVKKFVMLDMIHTLLNVEDFSVIAQHLANVIVNAFQINAKKRINFKCFNHAFNVKTVN</sequence>
<gene>
    <name evidence="1" type="ORF">EZS28_027927</name>
</gene>
<name>A0A5J4V3A7_9EUKA</name>
<reference evidence="1 2" key="1">
    <citation type="submission" date="2019-03" db="EMBL/GenBank/DDBJ databases">
        <title>Single cell metagenomics reveals metabolic interactions within the superorganism composed of flagellate Streblomastix strix and complex community of Bacteroidetes bacteria on its surface.</title>
        <authorList>
            <person name="Treitli S.C."/>
            <person name="Kolisko M."/>
            <person name="Husnik F."/>
            <person name="Keeling P."/>
            <person name="Hampl V."/>
        </authorList>
    </citation>
    <scope>NUCLEOTIDE SEQUENCE [LARGE SCALE GENOMIC DNA]</scope>
    <source>
        <strain evidence="1">ST1C</strain>
    </source>
</reference>
<accession>A0A5J4V3A7</accession>
<dbReference type="EMBL" id="SNRW01010449">
    <property type="protein sequence ID" value="KAA6376545.1"/>
    <property type="molecule type" value="Genomic_DNA"/>
</dbReference>